<dbReference type="Gene3D" id="3.20.20.80">
    <property type="entry name" value="Glycosidases"/>
    <property type="match status" value="1"/>
</dbReference>
<dbReference type="Pfam" id="PF02838">
    <property type="entry name" value="Glyco_hydro_20b"/>
    <property type="match status" value="1"/>
</dbReference>
<dbReference type="InterPro" id="IPR015882">
    <property type="entry name" value="HEX_bac_N"/>
</dbReference>
<evidence type="ECO:0000256" key="6">
    <source>
        <dbReference type="PIRSR" id="PIRSR625705-1"/>
    </source>
</evidence>
<dbReference type="Gene3D" id="3.30.379.10">
    <property type="entry name" value="Chitobiase/beta-hexosaminidase domain 2-like"/>
    <property type="match status" value="1"/>
</dbReference>
<proteinExistence type="inferred from homology"/>
<dbReference type="InterPro" id="IPR015883">
    <property type="entry name" value="Glyco_hydro_20_cat"/>
</dbReference>
<evidence type="ECO:0000259" key="8">
    <source>
        <dbReference type="Pfam" id="PF02838"/>
    </source>
</evidence>
<protein>
    <recommendedName>
        <fullName evidence="3">beta-N-acetylhexosaminidase</fullName>
        <ecNumber evidence="3">3.2.1.52</ecNumber>
    </recommendedName>
</protein>
<feature type="active site" description="Proton donor" evidence="6">
    <location>
        <position position="293"/>
    </location>
</feature>
<sequence length="623" mass="68942">MASIEDLILLPKPRSVVAGSGTYRLTGGSKIICQGDPGSLFPVARRLQRTVWENQRIGWVLRAGNPENDNSRGATKITLAPDQGIPAQGYRLRIAEEGIDLVTDDAAGAFYGVMTLVQMLRQCEGALPAGEIEDSPDFPSRGVMLDISRSKVPTLETLFDLVDMFSGWKINHLQLYTEHTFAYENHREVWAQASPMTGEDILRLDAYCRERFIELVPNQNSFGHMHHWLELPRYNHLAECPEGFELSLHGHTRQMPPFSLNPSDPQSVEFMGGLFSELLPHFSSGKFNVGCDETWDVGRGRSAGAVEEKGAGRVYLDYVLGIHELVKRHRRTMHFWGDIIIQHPELVPELPSDAVVLEWGYEADHPFDEHGAEFARSGIPFFVCPGTSSWNTIAGRTSNCLGNIRNATENGLRHGASGVLNTDWGDNGHTQYLPVSYLGFAAGAALPWCYETNRDEDFIPALDLHAFHDEARVMGRLCHDLGNAHEKAGPGPHNSTVLFNLLTQAPGHALPDGVTVESLREAGEHITSIIEPLEGARMDTDDAGITSDEFANAARIMLHACERGTAMLEGTIDSAEKRYELASGMRTILGEHRRLWNARNRVGGLQDSESVFEKRLQEYAGGA</sequence>
<organism evidence="9">
    <name type="scientific">uncultured Rubrobacteraceae bacterium</name>
    <dbReference type="NCBI Taxonomy" id="349277"/>
    <lineage>
        <taxon>Bacteria</taxon>
        <taxon>Bacillati</taxon>
        <taxon>Actinomycetota</taxon>
        <taxon>Rubrobacteria</taxon>
        <taxon>Rubrobacterales</taxon>
        <taxon>Rubrobacteraceae</taxon>
        <taxon>environmental samples</taxon>
    </lineage>
</organism>
<dbReference type="InterPro" id="IPR025705">
    <property type="entry name" value="Beta_hexosaminidase_sua/sub"/>
</dbReference>
<dbReference type="CDD" id="cd06565">
    <property type="entry name" value="GH20_GcnA-like"/>
    <property type="match status" value="1"/>
</dbReference>
<evidence type="ECO:0000256" key="4">
    <source>
        <dbReference type="ARBA" id="ARBA00022801"/>
    </source>
</evidence>
<dbReference type="GO" id="GO:0004563">
    <property type="term" value="F:beta-N-acetylhexosaminidase activity"/>
    <property type="evidence" value="ECO:0007669"/>
    <property type="project" value="UniProtKB-EC"/>
</dbReference>
<evidence type="ECO:0000256" key="3">
    <source>
        <dbReference type="ARBA" id="ARBA00012663"/>
    </source>
</evidence>
<dbReference type="Pfam" id="PF00728">
    <property type="entry name" value="Glyco_hydro_20"/>
    <property type="match status" value="1"/>
</dbReference>
<comment type="catalytic activity">
    <reaction evidence="1">
        <text>Hydrolysis of terminal non-reducing N-acetyl-D-hexosamine residues in N-acetyl-beta-D-hexosaminides.</text>
        <dbReference type="EC" id="3.2.1.52"/>
    </reaction>
</comment>
<dbReference type="EC" id="3.2.1.52" evidence="3"/>
<evidence type="ECO:0000256" key="1">
    <source>
        <dbReference type="ARBA" id="ARBA00001231"/>
    </source>
</evidence>
<evidence type="ECO:0000313" key="9">
    <source>
        <dbReference type="EMBL" id="CAA9446809.1"/>
    </source>
</evidence>
<dbReference type="AlphaFoldDB" id="A0A6J4QL69"/>
<dbReference type="EMBL" id="CADCVF010000011">
    <property type="protein sequence ID" value="CAA9446809.1"/>
    <property type="molecule type" value="Genomic_DNA"/>
</dbReference>
<feature type="domain" description="Beta-hexosaminidase bacterial type N-terminal" evidence="8">
    <location>
        <begin position="9"/>
        <end position="134"/>
    </location>
</feature>
<evidence type="ECO:0000256" key="5">
    <source>
        <dbReference type="ARBA" id="ARBA00023295"/>
    </source>
</evidence>
<dbReference type="InterPro" id="IPR029018">
    <property type="entry name" value="Hex-like_dom2"/>
</dbReference>
<feature type="domain" description="Glycoside hydrolase family 20 catalytic" evidence="7">
    <location>
        <begin position="138"/>
        <end position="386"/>
    </location>
</feature>
<dbReference type="GO" id="GO:0030203">
    <property type="term" value="P:glycosaminoglycan metabolic process"/>
    <property type="evidence" value="ECO:0007669"/>
    <property type="project" value="TreeGrafter"/>
</dbReference>
<name>A0A6J4QL69_9ACTN</name>
<dbReference type="PANTHER" id="PTHR22600">
    <property type="entry name" value="BETA-HEXOSAMINIDASE"/>
    <property type="match status" value="1"/>
</dbReference>
<comment type="similarity">
    <text evidence="2">Belongs to the glycosyl hydrolase 20 family.</text>
</comment>
<dbReference type="GO" id="GO:0005975">
    <property type="term" value="P:carbohydrate metabolic process"/>
    <property type="evidence" value="ECO:0007669"/>
    <property type="project" value="InterPro"/>
</dbReference>
<dbReference type="SUPFAM" id="SSF51445">
    <property type="entry name" value="(Trans)glycosidases"/>
    <property type="match status" value="1"/>
</dbReference>
<dbReference type="InterPro" id="IPR017853">
    <property type="entry name" value="GH"/>
</dbReference>
<evidence type="ECO:0000259" key="7">
    <source>
        <dbReference type="Pfam" id="PF00728"/>
    </source>
</evidence>
<reference evidence="9" key="1">
    <citation type="submission" date="2020-02" db="EMBL/GenBank/DDBJ databases">
        <authorList>
            <person name="Meier V. D."/>
        </authorList>
    </citation>
    <scope>NUCLEOTIDE SEQUENCE</scope>
    <source>
        <strain evidence="9">AVDCRST_MAG58</strain>
    </source>
</reference>
<dbReference type="PRINTS" id="PR00738">
    <property type="entry name" value="GLHYDRLASE20"/>
</dbReference>
<keyword evidence="4" id="KW-0378">Hydrolase</keyword>
<gene>
    <name evidence="9" type="ORF">AVDCRST_MAG58-508</name>
</gene>
<evidence type="ECO:0000256" key="2">
    <source>
        <dbReference type="ARBA" id="ARBA00006285"/>
    </source>
</evidence>
<accession>A0A6J4QL69</accession>
<dbReference type="PANTHER" id="PTHR22600:SF57">
    <property type="entry name" value="BETA-N-ACETYLHEXOSAMINIDASE"/>
    <property type="match status" value="1"/>
</dbReference>
<dbReference type="GO" id="GO:0016020">
    <property type="term" value="C:membrane"/>
    <property type="evidence" value="ECO:0007669"/>
    <property type="project" value="TreeGrafter"/>
</dbReference>
<dbReference type="SUPFAM" id="SSF55545">
    <property type="entry name" value="beta-N-acetylhexosaminidase-like domain"/>
    <property type="match status" value="1"/>
</dbReference>
<keyword evidence="5" id="KW-0326">Glycosidase</keyword>